<evidence type="ECO:0000313" key="1">
    <source>
        <dbReference type="EMBL" id="AEW06209.1"/>
    </source>
</evidence>
<dbReference type="Pfam" id="PF02012">
    <property type="entry name" value="BNR"/>
    <property type="match status" value="1"/>
</dbReference>
<dbReference type="PATRIC" id="fig|679936.5.peg.2840"/>
<dbReference type="Proteomes" id="UP000005439">
    <property type="component" value="Chromosome"/>
</dbReference>
<protein>
    <recommendedName>
        <fullName evidence="3">Photosynthesis system II assembly factor Ycf48/Hcf136-like domain-containing protein</fullName>
    </recommendedName>
</protein>
<gene>
    <name evidence="1" type="ordered locus">Sulac_2747</name>
</gene>
<dbReference type="EMBL" id="CP003179">
    <property type="protein sequence ID" value="AEW06209.1"/>
    <property type="molecule type" value="Genomic_DNA"/>
</dbReference>
<dbReference type="InterPro" id="IPR036278">
    <property type="entry name" value="Sialidase_sf"/>
</dbReference>
<dbReference type="KEGG" id="sap:Sulac_2747"/>
<dbReference type="AlphaFoldDB" id="G8TY03"/>
<dbReference type="Gene3D" id="2.130.10.10">
    <property type="entry name" value="YVTN repeat-like/Quinoprotein amine dehydrogenase"/>
    <property type="match status" value="1"/>
</dbReference>
<dbReference type="STRING" id="679936.Sulac_2747"/>
<dbReference type="InterPro" id="IPR015943">
    <property type="entry name" value="WD40/YVTN_repeat-like_dom_sf"/>
</dbReference>
<proteinExistence type="predicted"/>
<accession>G8TY03</accession>
<sequence length="628" mass="68471">MGKWRRLWPLMALIALGTLGGVGGSPPSPAIRPAITFIGGSRQSNSIFSTLGMSPTGALLYADQNVLGLYQKRRWQWLTFPAPDLITHIVWTSSRRAFLFLQRVGPRNTSFWLYETVDDGRHWRRWARLSSTEADPWLSDTIIPVAHHLVAVNSLNATFQLSQKDAQMSPNGIHWSPIPHLPSPFIPTAAVAGPDHVLWLAGLWGAQHGAVLAWTPHHVHLLLQAPLPLTGLAWQDGQLVAVGGQPGGNIRFGLPGSQVVYLSTDDGRHWRLMRQAQQAHNLTAVWIANTGVLYATEGQVPPGGNGPGFCCLLVSHDGGQTWHPIDQGIISSLAFETKDKLATVTNGVLLLSSDGGRHWNPAFPADLPVLWAYFSGSPLTHGWAEINTGEVNRLVHTAGRHHAWGIGPSIGETTPLSWFSQGIGILQSPSGSLERIDPTGRLQIITPLASSVSTGPVSFISPSQGWAVIQLPGPRAKKGPPIQWLMATRNGGRHWIRVETVPYLTTLVMINSREGYGVGFSAWYHTDNGGMTWTRYPLPPNLFVSALAWNPNGSLWMAATRSQGSPVILIARGHTLTITPVPRVITGLGFVNRQNGWAVTDRGLYVTPDGGRRWIFQPLRFSTLNGLT</sequence>
<dbReference type="HOGENOM" id="CLU_435401_0_0_9"/>
<keyword evidence="2" id="KW-1185">Reference proteome</keyword>
<dbReference type="SUPFAM" id="SSF50939">
    <property type="entry name" value="Sialidases"/>
    <property type="match status" value="1"/>
</dbReference>
<name>G8TY03_SULAD</name>
<reference evidence="2" key="1">
    <citation type="submission" date="2011-12" db="EMBL/GenBank/DDBJ databases">
        <title>The complete genome of chromosome of Sulfobacillus acidophilus DSM 10332.</title>
        <authorList>
            <person name="Lucas S."/>
            <person name="Han J."/>
            <person name="Lapidus A."/>
            <person name="Bruce D."/>
            <person name="Goodwin L."/>
            <person name="Pitluck S."/>
            <person name="Peters L."/>
            <person name="Kyrpides N."/>
            <person name="Mavromatis K."/>
            <person name="Ivanova N."/>
            <person name="Mikhailova N."/>
            <person name="Chertkov O."/>
            <person name="Saunders E."/>
            <person name="Detter J.C."/>
            <person name="Tapia R."/>
            <person name="Han C."/>
            <person name="Land M."/>
            <person name="Hauser L."/>
            <person name="Markowitz V."/>
            <person name="Cheng J.-F."/>
            <person name="Hugenholtz P."/>
            <person name="Woyke T."/>
            <person name="Wu D."/>
            <person name="Pukall R."/>
            <person name="Gehrich-Schroeter G."/>
            <person name="Schneider S."/>
            <person name="Klenk H.-P."/>
            <person name="Eisen J.A."/>
        </authorList>
    </citation>
    <scope>NUCLEOTIDE SEQUENCE [LARGE SCALE GENOMIC DNA]</scope>
    <source>
        <strain evidence="2">ATCC 700253 / DSM 10332 / NAL</strain>
    </source>
</reference>
<reference evidence="1 2" key="2">
    <citation type="journal article" date="2012" name="Stand. Genomic Sci.">
        <title>Complete genome sequence of the moderately thermophilic mineral-sulfide-oxidizing firmicute Sulfobacillus acidophilus type strain (NAL(T)).</title>
        <authorList>
            <person name="Anderson I."/>
            <person name="Chertkov O."/>
            <person name="Chen A."/>
            <person name="Saunders E."/>
            <person name="Lapidus A."/>
            <person name="Nolan M."/>
            <person name="Lucas S."/>
            <person name="Hammon N."/>
            <person name="Deshpande S."/>
            <person name="Cheng J.F."/>
            <person name="Han C."/>
            <person name="Tapia R."/>
            <person name="Goodwin L.A."/>
            <person name="Pitluck S."/>
            <person name="Liolios K."/>
            <person name="Pagani I."/>
            <person name="Ivanova N."/>
            <person name="Mikhailova N."/>
            <person name="Pati A."/>
            <person name="Palaniappan K."/>
            <person name="Land M."/>
            <person name="Pan C."/>
            <person name="Rohde M."/>
            <person name="Pukall R."/>
            <person name="Goker M."/>
            <person name="Detter J.C."/>
            <person name="Woyke T."/>
            <person name="Bristow J."/>
            <person name="Eisen J.A."/>
            <person name="Markowitz V."/>
            <person name="Hugenholtz P."/>
            <person name="Kyrpides N.C."/>
            <person name="Klenk H.P."/>
            <person name="Mavromatis K."/>
        </authorList>
    </citation>
    <scope>NUCLEOTIDE SEQUENCE [LARGE SCALE GENOMIC DNA]</scope>
    <source>
        <strain evidence="2">ATCC 700253 / DSM 10332 / NAL</strain>
    </source>
</reference>
<dbReference type="CDD" id="cd15482">
    <property type="entry name" value="Sialidase_non-viral"/>
    <property type="match status" value="1"/>
</dbReference>
<evidence type="ECO:0008006" key="3">
    <source>
        <dbReference type="Google" id="ProtNLM"/>
    </source>
</evidence>
<organism evidence="1 2">
    <name type="scientific">Sulfobacillus acidophilus (strain ATCC 700253 / DSM 10332 / NAL)</name>
    <dbReference type="NCBI Taxonomy" id="679936"/>
    <lineage>
        <taxon>Bacteria</taxon>
        <taxon>Bacillati</taxon>
        <taxon>Bacillota</taxon>
        <taxon>Clostridia</taxon>
        <taxon>Eubacteriales</taxon>
        <taxon>Clostridiales Family XVII. Incertae Sedis</taxon>
        <taxon>Sulfobacillus</taxon>
    </lineage>
</organism>
<dbReference type="InterPro" id="IPR002860">
    <property type="entry name" value="BNR_rpt"/>
</dbReference>
<evidence type="ECO:0000313" key="2">
    <source>
        <dbReference type="Proteomes" id="UP000005439"/>
    </source>
</evidence>